<protein>
    <submittedName>
        <fullName evidence="4">Uncharacterized protein</fullName>
    </submittedName>
</protein>
<keyword evidence="2" id="KW-0812">Transmembrane</keyword>
<feature type="signal peptide" evidence="3">
    <location>
        <begin position="1"/>
        <end position="30"/>
    </location>
</feature>
<dbReference type="OrthoDB" id="4803147at2"/>
<evidence type="ECO:0000256" key="3">
    <source>
        <dbReference type="SAM" id="SignalP"/>
    </source>
</evidence>
<keyword evidence="3" id="KW-0732">Signal</keyword>
<dbReference type="EMBL" id="VLTK01000001">
    <property type="protein sequence ID" value="TSI19459.1"/>
    <property type="molecule type" value="Genomic_DNA"/>
</dbReference>
<proteinExistence type="predicted"/>
<feature type="chain" id="PRO_5021808342" evidence="3">
    <location>
        <begin position="31"/>
        <end position="213"/>
    </location>
</feature>
<keyword evidence="2" id="KW-0472">Membrane</keyword>
<name>A0A556CPU3_BREAU</name>
<evidence type="ECO:0000256" key="2">
    <source>
        <dbReference type="SAM" id="Phobius"/>
    </source>
</evidence>
<keyword evidence="5" id="KW-1185">Reference proteome</keyword>
<comment type="caution">
    <text evidence="4">The sequence shown here is derived from an EMBL/GenBank/DDBJ whole genome shotgun (WGS) entry which is preliminary data.</text>
</comment>
<evidence type="ECO:0000313" key="4">
    <source>
        <dbReference type="EMBL" id="TSI19459.1"/>
    </source>
</evidence>
<evidence type="ECO:0000313" key="5">
    <source>
        <dbReference type="Proteomes" id="UP000316406"/>
    </source>
</evidence>
<accession>A0A556CPU3</accession>
<dbReference type="Proteomes" id="UP000316406">
    <property type="component" value="Unassembled WGS sequence"/>
</dbReference>
<feature type="compositionally biased region" description="Low complexity" evidence="1">
    <location>
        <begin position="148"/>
        <end position="159"/>
    </location>
</feature>
<dbReference type="RefSeq" id="WP_143920508.1">
    <property type="nucleotide sequence ID" value="NZ_VLTK01000001.1"/>
</dbReference>
<gene>
    <name evidence="4" type="ORF">FO013_00350</name>
</gene>
<sequence length="213" mass="21934">MRPPKWRTPLAITATGCILGTALQPCPAAADEYADGEPTIVDVSPRALATTDFITDNEAVTITATGFLPGEEVRLDIASTPRGIEAIHDRRRARADGTVMFPIGGPPGRPLNTYAGGYQAEITSEQSMDEEHLSESFSVLPVIPTSDTDTGAGSAGATTPVGSIGPQARNGLQVPPSPGSSVFGIGLSMLALVFASAATAVVARRSPNSTSDD</sequence>
<organism evidence="4 5">
    <name type="scientific">Brevibacterium aurantiacum</name>
    <dbReference type="NCBI Taxonomy" id="273384"/>
    <lineage>
        <taxon>Bacteria</taxon>
        <taxon>Bacillati</taxon>
        <taxon>Actinomycetota</taxon>
        <taxon>Actinomycetes</taxon>
        <taxon>Micrococcales</taxon>
        <taxon>Brevibacteriaceae</taxon>
        <taxon>Brevibacterium</taxon>
    </lineage>
</organism>
<keyword evidence="2" id="KW-1133">Transmembrane helix</keyword>
<evidence type="ECO:0000256" key="1">
    <source>
        <dbReference type="SAM" id="MobiDB-lite"/>
    </source>
</evidence>
<feature type="transmembrane region" description="Helical" evidence="2">
    <location>
        <begin position="182"/>
        <end position="203"/>
    </location>
</feature>
<feature type="region of interest" description="Disordered" evidence="1">
    <location>
        <begin position="148"/>
        <end position="171"/>
    </location>
</feature>
<dbReference type="AlphaFoldDB" id="A0A556CPU3"/>
<reference evidence="4 5" key="1">
    <citation type="submission" date="2019-07" db="EMBL/GenBank/DDBJ databases">
        <title>Draft genome sequence of Brevibacterium aurantiacum XU54 isolated from Xinjiang China.</title>
        <authorList>
            <person name="Xu X."/>
        </authorList>
    </citation>
    <scope>NUCLEOTIDE SEQUENCE [LARGE SCALE GENOMIC DNA]</scope>
    <source>
        <strain evidence="4 5">XU54</strain>
    </source>
</reference>